<dbReference type="EMBL" id="BK014793">
    <property type="protein sequence ID" value="DAD75953.1"/>
    <property type="molecule type" value="Genomic_DNA"/>
</dbReference>
<reference evidence="2" key="1">
    <citation type="journal article" date="2021" name="Proc. Natl. Acad. Sci. U.S.A.">
        <title>A Catalog of Tens of Thousands of Viruses from Human Metagenomes Reveals Hidden Associations with Chronic Diseases.</title>
        <authorList>
            <person name="Tisza M.J."/>
            <person name="Buck C.B."/>
        </authorList>
    </citation>
    <scope>NUCLEOTIDE SEQUENCE</scope>
    <source>
        <strain evidence="2">CtX926</strain>
    </source>
</reference>
<protein>
    <submittedName>
        <fullName evidence="2">Uncharacterized protein</fullName>
    </submittedName>
</protein>
<sequence>MGGRGSSSGMGSKGGAGKIKTRGVLVSLNGETT</sequence>
<proteinExistence type="predicted"/>
<name>A0A8S5M0W2_9CAUD</name>
<accession>A0A8S5M0W2</accession>
<organism evidence="2">
    <name type="scientific">Siphoviridae sp. ctX926</name>
    <dbReference type="NCBI Taxonomy" id="2826366"/>
    <lineage>
        <taxon>Viruses</taxon>
        <taxon>Duplodnaviria</taxon>
        <taxon>Heunggongvirae</taxon>
        <taxon>Uroviricota</taxon>
        <taxon>Caudoviricetes</taxon>
    </lineage>
</organism>
<feature type="compositionally biased region" description="Gly residues" evidence="1">
    <location>
        <begin position="1"/>
        <end position="17"/>
    </location>
</feature>
<evidence type="ECO:0000256" key="1">
    <source>
        <dbReference type="SAM" id="MobiDB-lite"/>
    </source>
</evidence>
<evidence type="ECO:0000313" key="2">
    <source>
        <dbReference type="EMBL" id="DAD75953.1"/>
    </source>
</evidence>
<feature type="region of interest" description="Disordered" evidence="1">
    <location>
        <begin position="1"/>
        <end position="33"/>
    </location>
</feature>